<gene>
    <name evidence="1" type="ORF">LCGC14_1404440</name>
</gene>
<comment type="caution">
    <text evidence="1">The sequence shown here is derived from an EMBL/GenBank/DDBJ whole genome shotgun (WGS) entry which is preliminary data.</text>
</comment>
<evidence type="ECO:0000313" key="1">
    <source>
        <dbReference type="EMBL" id="KKM74031.1"/>
    </source>
</evidence>
<accession>A0A0F9KH23</accession>
<sequence>MTVITKFLGSLASGDRSFRKIAFRDDVKGLTIDTVNTFDCGWETGIKKNGEWIIVEEYSDEQRAKKGHKKWIKSIKENPIQELEHCRTAMEWAFGY</sequence>
<reference evidence="1" key="1">
    <citation type="journal article" date="2015" name="Nature">
        <title>Complex archaea that bridge the gap between prokaryotes and eukaryotes.</title>
        <authorList>
            <person name="Spang A."/>
            <person name="Saw J.H."/>
            <person name="Jorgensen S.L."/>
            <person name="Zaremba-Niedzwiedzka K."/>
            <person name="Martijn J."/>
            <person name="Lind A.E."/>
            <person name="van Eijk R."/>
            <person name="Schleper C."/>
            <person name="Guy L."/>
            <person name="Ettema T.J."/>
        </authorList>
    </citation>
    <scope>NUCLEOTIDE SEQUENCE</scope>
</reference>
<dbReference type="EMBL" id="LAZR01009206">
    <property type="protein sequence ID" value="KKM74031.1"/>
    <property type="molecule type" value="Genomic_DNA"/>
</dbReference>
<protein>
    <submittedName>
        <fullName evidence="1">Uncharacterized protein</fullName>
    </submittedName>
</protein>
<proteinExistence type="predicted"/>
<organism evidence="1">
    <name type="scientific">marine sediment metagenome</name>
    <dbReference type="NCBI Taxonomy" id="412755"/>
    <lineage>
        <taxon>unclassified sequences</taxon>
        <taxon>metagenomes</taxon>
        <taxon>ecological metagenomes</taxon>
    </lineage>
</organism>
<dbReference type="AlphaFoldDB" id="A0A0F9KH23"/>
<name>A0A0F9KH23_9ZZZZ</name>